<dbReference type="Pfam" id="PF08241">
    <property type="entry name" value="Methyltransf_11"/>
    <property type="match status" value="1"/>
</dbReference>
<evidence type="ECO:0000256" key="2">
    <source>
        <dbReference type="ARBA" id="ARBA00022603"/>
    </source>
</evidence>
<name>A0A223RV23_9ACTN</name>
<proteinExistence type="inferred from homology"/>
<dbReference type="InterPro" id="IPR029063">
    <property type="entry name" value="SAM-dependent_MTases_sf"/>
</dbReference>
<accession>A0A223RV23</accession>
<dbReference type="Gene3D" id="3.40.50.150">
    <property type="entry name" value="Vaccinia Virus protein VP39"/>
    <property type="match status" value="1"/>
</dbReference>
<feature type="domain" description="Methyltransferase type 11" evidence="4">
    <location>
        <begin position="97"/>
        <end position="187"/>
    </location>
</feature>
<dbReference type="InterPro" id="IPR013216">
    <property type="entry name" value="Methyltransf_11"/>
</dbReference>
<dbReference type="SUPFAM" id="SSF53335">
    <property type="entry name" value="S-adenosyl-L-methionine-dependent methyltransferases"/>
    <property type="match status" value="1"/>
</dbReference>
<evidence type="ECO:0000256" key="1">
    <source>
        <dbReference type="ARBA" id="ARBA00008361"/>
    </source>
</evidence>
<evidence type="ECO:0000313" key="5">
    <source>
        <dbReference type="EMBL" id="ASU79701.1"/>
    </source>
</evidence>
<organism evidence="5 6">
    <name type="scientific">Actinopolyspora erythraea</name>
    <dbReference type="NCBI Taxonomy" id="414996"/>
    <lineage>
        <taxon>Bacteria</taxon>
        <taxon>Bacillati</taxon>
        <taxon>Actinomycetota</taxon>
        <taxon>Actinomycetes</taxon>
        <taxon>Actinopolysporales</taxon>
        <taxon>Actinopolysporaceae</taxon>
        <taxon>Actinopolyspora</taxon>
    </lineage>
</organism>
<comment type="similarity">
    <text evidence="1">Belongs to the methyltransferase superfamily.</text>
</comment>
<dbReference type="PANTHER" id="PTHR44942:SF4">
    <property type="entry name" value="METHYLTRANSFERASE TYPE 11 DOMAIN-CONTAINING PROTEIN"/>
    <property type="match status" value="1"/>
</dbReference>
<dbReference type="Proteomes" id="UP000215043">
    <property type="component" value="Chromosome"/>
</dbReference>
<keyword evidence="3" id="KW-0808">Transferase</keyword>
<dbReference type="AlphaFoldDB" id="A0A223RV23"/>
<evidence type="ECO:0000259" key="4">
    <source>
        <dbReference type="Pfam" id="PF08241"/>
    </source>
</evidence>
<dbReference type="EMBL" id="CP022752">
    <property type="protein sequence ID" value="ASU79701.1"/>
    <property type="molecule type" value="Genomic_DNA"/>
</dbReference>
<sequence length="315" mass="34404">MKIFMFLRLISVCHHRSRHGSRKHHQPCTPCHNAARHRVGDLMLDKDIFQEFTNVDSANDPSRLFDSLERIESLPQMATFRDTTYQSILTATPPGADIGCGQGCAVAELHESGCHPTGIDLSTSMVEAAQQRFPQCVFRVGDALDLPIPDASLGWYRAERLWIHLDDLTRASQEAYRVLRPGGIIVVADPILDSLVMTSSHQQVTRQIVAASADSLTNPTAAAHTLAALKNTGFDSIHVGSSAILLRDFSAAKTILLDNATQAATGSGVPEHTVRAWHEDLEQYANRNEFLLSITMLITTATKPDQSASSTATPP</sequence>
<dbReference type="GO" id="GO:0032259">
    <property type="term" value="P:methylation"/>
    <property type="evidence" value="ECO:0007669"/>
    <property type="project" value="UniProtKB-KW"/>
</dbReference>
<dbReference type="GO" id="GO:0008757">
    <property type="term" value="F:S-adenosylmethionine-dependent methyltransferase activity"/>
    <property type="evidence" value="ECO:0007669"/>
    <property type="project" value="InterPro"/>
</dbReference>
<keyword evidence="2" id="KW-0489">Methyltransferase</keyword>
<dbReference type="CDD" id="cd02440">
    <property type="entry name" value="AdoMet_MTases"/>
    <property type="match status" value="1"/>
</dbReference>
<gene>
    <name evidence="5" type="ORF">CDG81_17100</name>
</gene>
<protein>
    <recommendedName>
        <fullName evidence="4">Methyltransferase type 11 domain-containing protein</fullName>
    </recommendedName>
</protein>
<reference evidence="5 6" key="1">
    <citation type="submission" date="2017-08" db="EMBL/GenBank/DDBJ databases">
        <title>The complete genome sequence of moderately halophilic actinomycete Actinopolyspora erythraea YIM 90600, the producer of novel erythromycin, novel actinopolysporins A-C and tubercidin.</title>
        <authorList>
            <person name="Yin M."/>
            <person name="Tang S."/>
        </authorList>
    </citation>
    <scope>NUCLEOTIDE SEQUENCE [LARGE SCALE GENOMIC DNA]</scope>
    <source>
        <strain evidence="5 6">YIM 90600</strain>
    </source>
</reference>
<dbReference type="PANTHER" id="PTHR44942">
    <property type="entry name" value="METHYLTRANSF_11 DOMAIN-CONTAINING PROTEIN"/>
    <property type="match status" value="1"/>
</dbReference>
<dbReference type="InterPro" id="IPR051052">
    <property type="entry name" value="Diverse_substrate_MTase"/>
</dbReference>
<evidence type="ECO:0000256" key="3">
    <source>
        <dbReference type="ARBA" id="ARBA00022679"/>
    </source>
</evidence>
<dbReference type="KEGG" id="aey:CDG81_17100"/>
<evidence type="ECO:0000313" key="6">
    <source>
        <dbReference type="Proteomes" id="UP000215043"/>
    </source>
</evidence>